<dbReference type="EMBL" id="JAWXYG010000005">
    <property type="protein sequence ID" value="KAK4271640.1"/>
    <property type="molecule type" value="Genomic_DNA"/>
</dbReference>
<evidence type="ECO:0000256" key="3">
    <source>
        <dbReference type="ARBA" id="ARBA00022833"/>
    </source>
</evidence>
<dbReference type="GO" id="GO:0008270">
    <property type="term" value="F:zinc ion binding"/>
    <property type="evidence" value="ECO:0007669"/>
    <property type="project" value="UniProtKB-KW"/>
</dbReference>
<feature type="domain" description="GRF-type" evidence="8">
    <location>
        <begin position="52"/>
        <end position="94"/>
    </location>
</feature>
<dbReference type="PROSITE" id="PS51999">
    <property type="entry name" value="ZF_GRF"/>
    <property type="match status" value="1"/>
</dbReference>
<dbReference type="Proteomes" id="UP001293593">
    <property type="component" value="Unassembled WGS sequence"/>
</dbReference>
<proteinExistence type="predicted"/>
<dbReference type="AlphaFoldDB" id="A0AAE1KEP5"/>
<evidence type="ECO:0000256" key="5">
    <source>
        <dbReference type="SAM" id="Coils"/>
    </source>
</evidence>
<keyword evidence="2 4" id="KW-0863">Zinc-finger</keyword>
<keyword evidence="7" id="KW-0812">Transmembrane</keyword>
<feature type="region of interest" description="Disordered" evidence="6">
    <location>
        <begin position="1"/>
        <end position="32"/>
    </location>
</feature>
<keyword evidence="10" id="KW-1185">Reference proteome</keyword>
<evidence type="ECO:0000313" key="10">
    <source>
        <dbReference type="Proteomes" id="UP001293593"/>
    </source>
</evidence>
<name>A0AAE1KEP5_9FABA</name>
<reference evidence="9" key="1">
    <citation type="submission" date="2023-10" db="EMBL/GenBank/DDBJ databases">
        <title>Chromosome-level genome of the transformable northern wattle, Acacia crassicarpa.</title>
        <authorList>
            <person name="Massaro I."/>
            <person name="Sinha N.R."/>
            <person name="Poethig S."/>
            <person name="Leichty A.R."/>
        </authorList>
    </citation>
    <scope>NUCLEOTIDE SEQUENCE</scope>
    <source>
        <strain evidence="9">Acra3RX</strain>
        <tissue evidence="9">Leaf</tissue>
    </source>
</reference>
<keyword evidence="3" id="KW-0862">Zinc</keyword>
<evidence type="ECO:0000256" key="4">
    <source>
        <dbReference type="PROSITE-ProRule" id="PRU01343"/>
    </source>
</evidence>
<keyword evidence="7" id="KW-1133">Transmembrane helix</keyword>
<sequence>MRRGVRNEESSGSSMQSDSTSTRGGKKNSRRKVVFLKRPSREEHYEGSIRYCHHNLLAPRWTSWSEGNPGRRFYGCRNYYHDGGCGYFEWHDGVFGDRENAVIKDLLTDIDKLYDENNQLRRGNAGARFYEELVQVDGEVMNLKARYEVKEREMKKVQLRLKLALATLILTWVVLVVMKI</sequence>
<evidence type="ECO:0000256" key="6">
    <source>
        <dbReference type="SAM" id="MobiDB-lite"/>
    </source>
</evidence>
<protein>
    <recommendedName>
        <fullName evidence="8">GRF-type domain-containing protein</fullName>
    </recommendedName>
</protein>
<dbReference type="InterPro" id="IPR010666">
    <property type="entry name" value="Znf_GRF"/>
</dbReference>
<keyword evidence="5" id="KW-0175">Coiled coil</keyword>
<keyword evidence="7" id="KW-0472">Membrane</keyword>
<accession>A0AAE1KEP5</accession>
<comment type="caution">
    <text evidence="9">The sequence shown here is derived from an EMBL/GenBank/DDBJ whole genome shotgun (WGS) entry which is preliminary data.</text>
</comment>
<feature type="compositionally biased region" description="Low complexity" evidence="6">
    <location>
        <begin position="10"/>
        <end position="21"/>
    </location>
</feature>
<evidence type="ECO:0000256" key="1">
    <source>
        <dbReference type="ARBA" id="ARBA00022723"/>
    </source>
</evidence>
<gene>
    <name evidence="9" type="ORF">QN277_020303</name>
</gene>
<feature type="transmembrane region" description="Helical" evidence="7">
    <location>
        <begin position="159"/>
        <end position="178"/>
    </location>
</feature>
<evidence type="ECO:0000256" key="2">
    <source>
        <dbReference type="ARBA" id="ARBA00022771"/>
    </source>
</evidence>
<feature type="coiled-coil region" evidence="5">
    <location>
        <begin position="103"/>
        <end position="160"/>
    </location>
</feature>
<evidence type="ECO:0000256" key="7">
    <source>
        <dbReference type="SAM" id="Phobius"/>
    </source>
</evidence>
<evidence type="ECO:0000313" key="9">
    <source>
        <dbReference type="EMBL" id="KAK4271640.1"/>
    </source>
</evidence>
<organism evidence="9 10">
    <name type="scientific">Acacia crassicarpa</name>
    <name type="common">northern wattle</name>
    <dbReference type="NCBI Taxonomy" id="499986"/>
    <lineage>
        <taxon>Eukaryota</taxon>
        <taxon>Viridiplantae</taxon>
        <taxon>Streptophyta</taxon>
        <taxon>Embryophyta</taxon>
        <taxon>Tracheophyta</taxon>
        <taxon>Spermatophyta</taxon>
        <taxon>Magnoliopsida</taxon>
        <taxon>eudicotyledons</taxon>
        <taxon>Gunneridae</taxon>
        <taxon>Pentapetalae</taxon>
        <taxon>rosids</taxon>
        <taxon>fabids</taxon>
        <taxon>Fabales</taxon>
        <taxon>Fabaceae</taxon>
        <taxon>Caesalpinioideae</taxon>
        <taxon>mimosoid clade</taxon>
        <taxon>Acacieae</taxon>
        <taxon>Acacia</taxon>
    </lineage>
</organism>
<evidence type="ECO:0000259" key="8">
    <source>
        <dbReference type="PROSITE" id="PS51999"/>
    </source>
</evidence>
<dbReference type="PANTHER" id="PTHR33248">
    <property type="entry name" value="ZINC ION-BINDING PROTEIN"/>
    <property type="match status" value="1"/>
</dbReference>
<keyword evidence="1" id="KW-0479">Metal-binding</keyword>